<dbReference type="Proteomes" id="UP000018208">
    <property type="component" value="Unassembled WGS sequence"/>
</dbReference>
<protein>
    <submittedName>
        <fullName evidence="1">Uncharacterized protein</fullName>
    </submittedName>
</protein>
<reference evidence="2" key="2">
    <citation type="submission" date="2020-12" db="EMBL/GenBank/DDBJ databases">
        <title>New Spironucleus salmonicida genome in near-complete chromosomes.</title>
        <authorList>
            <person name="Xu F."/>
            <person name="Kurt Z."/>
            <person name="Jimenez-Gonzalez A."/>
            <person name="Astvaldsson A."/>
            <person name="Andersson J.O."/>
            <person name="Svard S.G."/>
        </authorList>
    </citation>
    <scope>NUCLEOTIDE SEQUENCE</scope>
    <source>
        <strain evidence="2">ATCC 50377</strain>
    </source>
</reference>
<dbReference type="EMBL" id="KI546159">
    <property type="protein sequence ID" value="EST42545.1"/>
    <property type="molecule type" value="Genomic_DNA"/>
</dbReference>
<organism evidence="1">
    <name type="scientific">Spironucleus salmonicida</name>
    <dbReference type="NCBI Taxonomy" id="348837"/>
    <lineage>
        <taxon>Eukaryota</taxon>
        <taxon>Metamonada</taxon>
        <taxon>Diplomonadida</taxon>
        <taxon>Hexamitidae</taxon>
        <taxon>Hexamitinae</taxon>
        <taxon>Spironucleus</taxon>
    </lineage>
</organism>
<sequence>MEWEEIDDQIKQLQDDFLLTTSKSRQIIIEKTGFRHRYESQPYLSSRDSILAAKDLMSIVSDIKQFDTYDNTYLTEVTYESQLNTTDLIIQHVTCRQAAQVISQKLQTDKFKPRTVPQTVKINILDQYLKKNNRQPEFTSGLICQERIVRFQTFQGFETVQPRRIANKEQIYPVYAYREGVERKRWRPTKQLIK</sequence>
<dbReference type="VEuPathDB" id="GiardiaDB:SS50377_27988"/>
<proteinExistence type="predicted"/>
<accession>V6LDF7</accession>
<evidence type="ECO:0000313" key="1">
    <source>
        <dbReference type="EMBL" id="EST42545.1"/>
    </source>
</evidence>
<keyword evidence="3" id="KW-1185">Reference proteome</keyword>
<gene>
    <name evidence="1" type="ORF">SS50377_17859</name>
    <name evidence="2" type="ORF">SS50377_27988</name>
</gene>
<dbReference type="EMBL" id="AUWU02000008">
    <property type="protein sequence ID" value="KAH0570014.1"/>
    <property type="molecule type" value="Genomic_DNA"/>
</dbReference>
<reference evidence="1 2" key="1">
    <citation type="journal article" date="2014" name="PLoS Genet.">
        <title>The Genome of Spironucleus salmonicida Highlights a Fish Pathogen Adapted to Fluctuating Environments.</title>
        <authorList>
            <person name="Xu F."/>
            <person name="Jerlstrom-Hultqvist J."/>
            <person name="Einarsson E."/>
            <person name="Astvaldsson A."/>
            <person name="Svard S.G."/>
            <person name="Andersson J.O."/>
        </authorList>
    </citation>
    <scope>NUCLEOTIDE SEQUENCE</scope>
    <source>
        <strain evidence="2">ATCC 50377</strain>
    </source>
</reference>
<dbReference type="AlphaFoldDB" id="V6LDF7"/>
<name>V6LDF7_9EUKA</name>
<evidence type="ECO:0000313" key="3">
    <source>
        <dbReference type="Proteomes" id="UP000018208"/>
    </source>
</evidence>
<evidence type="ECO:0000313" key="2">
    <source>
        <dbReference type="EMBL" id="KAH0570014.1"/>
    </source>
</evidence>